<feature type="domain" description="DNA topoisomerase type IIA subunit B" evidence="10">
    <location>
        <begin position="268"/>
        <end position="392"/>
    </location>
</feature>
<comment type="cofactor">
    <cofactor evidence="2">
        <name>Mg(2+)</name>
        <dbReference type="ChEBI" id="CHEBI:18420"/>
    </cofactor>
</comment>
<dbReference type="PANTHER" id="PTHR10169:SF38">
    <property type="entry name" value="DNA TOPOISOMERASE 2"/>
    <property type="match status" value="1"/>
</dbReference>
<keyword evidence="5" id="KW-0547">Nucleotide-binding</keyword>
<sequence length="624" mass="70487">MMHILFKLRTKMKKNEIKILTDKEHILLNSDMYVGSLAMEEKEILSHGKFIKKKIVPALQKIGDEIIDNSVDEAIRTGFKFANVIEVTITGAEMTVQDNGRGLPQTPVLTPEGEEIPGPVAAWTRARTGGNFEKGRTTIGKNGVGSALTNFFSDKFVGETCDGKNTVQVFCTNNADNISHKIKKGGKQGTKVSFMPDFEKFGVMRFDDEIIEVFESRLQTLAVAFPEITFKFNGKKISNNVKNFVKEFGETIEHKNDNSLIFFACGEDGLKNVSFVNGVHTKNGGSHVEDLVNAVADELIPMIKRQHKVEINRARIREMLTVGVFLRNFEDSKFDSQTKDRLTSTWGQVKAHIDLDITKFARKFLKCEALIMPIIEAALIRKEAADKAAATKAQKKAKQAKVAKHIKANLVDDPKRTRKTTLFLTEGDSALGYLAKVGDPDIHGGFPLRGKVKNIWDESDVDVLANKELFEIMAILDLQIGKKPSFAYYDYIGIMTDADHDGVGSIYPLLLAFFFKYWPSLFEEERVMFVKTPVIIIQDPKDLSKNKWYYSIPDFEKEKEKLPKGWEVRYIKGLGSLEESEYSRVINDPVLDVVKMDDNAKELFEILYGDEPQLRKDWLSVDVK</sequence>
<dbReference type="EC" id="5.6.2.2" evidence="4"/>
<evidence type="ECO:0000313" key="12">
    <source>
        <dbReference type="Proteomes" id="UP000832072"/>
    </source>
</evidence>
<evidence type="ECO:0000256" key="7">
    <source>
        <dbReference type="ARBA" id="ARBA00023029"/>
    </source>
</evidence>
<dbReference type="InterPro" id="IPR001241">
    <property type="entry name" value="Topo_IIA"/>
</dbReference>
<evidence type="ECO:0000256" key="4">
    <source>
        <dbReference type="ARBA" id="ARBA00012895"/>
    </source>
</evidence>
<keyword evidence="12" id="KW-1185">Reference proteome</keyword>
<dbReference type="InterPro" id="IPR013760">
    <property type="entry name" value="Topo_IIA-like_dom_sf"/>
</dbReference>
<dbReference type="InterPro" id="IPR018522">
    <property type="entry name" value="TopoIIA_CS"/>
</dbReference>
<keyword evidence="8" id="KW-0238">DNA-binding</keyword>
<dbReference type="GO" id="GO:0005524">
    <property type="term" value="F:ATP binding"/>
    <property type="evidence" value="ECO:0007669"/>
    <property type="project" value="UniProtKB-KW"/>
</dbReference>
<comment type="catalytic activity">
    <reaction evidence="1">
        <text>ATP-dependent breakage, passage and rejoining of double-stranded DNA.</text>
        <dbReference type="EC" id="5.6.2.2"/>
    </reaction>
</comment>
<dbReference type="GeneID" id="77941916"/>
<dbReference type="PROSITE" id="PS00177">
    <property type="entry name" value="TOPOISOMERASE_II"/>
    <property type="match status" value="1"/>
</dbReference>
<protein>
    <recommendedName>
        <fullName evidence="4">DNA topoisomerase (ATP-hydrolyzing)</fullName>
        <ecNumber evidence="4">5.6.2.2</ecNumber>
    </recommendedName>
</protein>
<dbReference type="InterPro" id="IPR036890">
    <property type="entry name" value="HATPase_C_sf"/>
</dbReference>
<accession>A0AAE9K5F2</accession>
<evidence type="ECO:0000256" key="9">
    <source>
        <dbReference type="ARBA" id="ARBA00023235"/>
    </source>
</evidence>
<dbReference type="PANTHER" id="PTHR10169">
    <property type="entry name" value="DNA TOPOISOMERASE/GYRASE"/>
    <property type="match status" value="1"/>
</dbReference>
<evidence type="ECO:0000256" key="2">
    <source>
        <dbReference type="ARBA" id="ARBA00001946"/>
    </source>
</evidence>
<evidence type="ECO:0000256" key="3">
    <source>
        <dbReference type="ARBA" id="ARBA00011080"/>
    </source>
</evidence>
<dbReference type="Gene3D" id="3.30.565.10">
    <property type="entry name" value="Histidine kinase-like ATPase, C-terminal domain"/>
    <property type="match status" value="1"/>
</dbReference>
<dbReference type="Proteomes" id="UP000832072">
    <property type="component" value="Segment"/>
</dbReference>
<evidence type="ECO:0000313" key="11">
    <source>
        <dbReference type="EMBL" id="UNY47031.1"/>
    </source>
</evidence>
<evidence type="ECO:0000256" key="8">
    <source>
        <dbReference type="ARBA" id="ARBA00023125"/>
    </source>
</evidence>
<keyword evidence="7" id="KW-0799">Topoisomerase</keyword>
<dbReference type="PRINTS" id="PR00418">
    <property type="entry name" value="TPI2FAMILY"/>
</dbReference>
<reference evidence="11 12" key="1">
    <citation type="submission" date="2022-02" db="EMBL/GenBank/DDBJ databases">
        <authorList>
            <person name="Tian F."/>
            <person name="Li J."/>
            <person name="Li F."/>
            <person name="Tong Y."/>
        </authorList>
    </citation>
    <scope>NUCLEOTIDE SEQUENCE [LARGE SCALE GENOMIC DNA]</scope>
</reference>
<evidence type="ECO:0000256" key="5">
    <source>
        <dbReference type="ARBA" id="ARBA00022741"/>
    </source>
</evidence>
<evidence type="ECO:0000256" key="1">
    <source>
        <dbReference type="ARBA" id="ARBA00000185"/>
    </source>
</evidence>
<dbReference type="KEGG" id="vg:77941916"/>
<proteinExistence type="inferred from homology"/>
<keyword evidence="9 11" id="KW-0413">Isomerase</keyword>
<dbReference type="InterPro" id="IPR013506">
    <property type="entry name" value="Topo_IIA_bsu_dom2"/>
</dbReference>
<dbReference type="InterPro" id="IPR050634">
    <property type="entry name" value="DNA_Topoisomerase_II"/>
</dbReference>
<name>A0AAE9K5F2_9CAUD</name>
<evidence type="ECO:0000256" key="6">
    <source>
        <dbReference type="ARBA" id="ARBA00022840"/>
    </source>
</evidence>
<gene>
    <name evidence="11" type="primary">gyrB</name>
    <name evidence="11" type="ORF">EHEKIMEA_00149</name>
</gene>
<evidence type="ECO:0000259" key="10">
    <source>
        <dbReference type="Pfam" id="PF00204"/>
    </source>
</evidence>
<dbReference type="SMART" id="SM00433">
    <property type="entry name" value="TOP2c"/>
    <property type="match status" value="1"/>
</dbReference>
<dbReference type="GO" id="GO:0003918">
    <property type="term" value="F:DNA topoisomerase type II (double strand cut, ATP-hydrolyzing) activity"/>
    <property type="evidence" value="ECO:0007669"/>
    <property type="project" value="UniProtKB-EC"/>
</dbReference>
<organism evidence="11 12">
    <name type="scientific">Cronobacter phage LPCS28</name>
    <dbReference type="NCBI Taxonomy" id="2924885"/>
    <lineage>
        <taxon>Viruses</taxon>
        <taxon>Duplodnaviria</taxon>
        <taxon>Heunggongvirae</taxon>
        <taxon>Uroviricota</taxon>
        <taxon>Caudoviricetes</taxon>
        <taxon>Pantevenvirales</taxon>
        <taxon>Straboviridae</taxon>
        <taxon>Nanhuvirus</taxon>
        <taxon>Nanhuvirus LPCS28</taxon>
    </lineage>
</organism>
<dbReference type="SUPFAM" id="SSF55874">
    <property type="entry name" value="ATPase domain of HSP90 chaperone/DNA topoisomerase II/histidine kinase"/>
    <property type="match status" value="1"/>
</dbReference>
<dbReference type="GO" id="GO:0006265">
    <property type="term" value="P:DNA topological change"/>
    <property type="evidence" value="ECO:0007669"/>
    <property type="project" value="InterPro"/>
</dbReference>
<dbReference type="Gene3D" id="3.30.230.10">
    <property type="match status" value="1"/>
</dbReference>
<dbReference type="InterPro" id="IPR014721">
    <property type="entry name" value="Ribsml_uS5_D2-typ_fold_subgr"/>
</dbReference>
<keyword evidence="6" id="KW-0067">ATP-binding</keyword>
<dbReference type="GO" id="GO:0003677">
    <property type="term" value="F:DNA binding"/>
    <property type="evidence" value="ECO:0007669"/>
    <property type="project" value="UniProtKB-KW"/>
</dbReference>
<dbReference type="RefSeq" id="YP_010665842.1">
    <property type="nucleotide sequence ID" value="NC_070937.1"/>
</dbReference>
<comment type="similarity">
    <text evidence="3">Belongs to the type II topoisomerase family.</text>
</comment>
<dbReference type="SUPFAM" id="SSF56719">
    <property type="entry name" value="Type II DNA topoisomerase"/>
    <property type="match status" value="1"/>
</dbReference>
<dbReference type="Gene3D" id="3.40.50.670">
    <property type="match status" value="1"/>
</dbReference>
<dbReference type="Pfam" id="PF00204">
    <property type="entry name" value="DNA_gyraseB"/>
    <property type="match status" value="1"/>
</dbReference>
<dbReference type="EMBL" id="OM638103">
    <property type="protein sequence ID" value="UNY47031.1"/>
    <property type="molecule type" value="Genomic_DNA"/>
</dbReference>
<dbReference type="InterPro" id="IPR020568">
    <property type="entry name" value="Ribosomal_Su5_D2-typ_SF"/>
</dbReference>
<dbReference type="GO" id="GO:0000819">
    <property type="term" value="P:sister chromatid segregation"/>
    <property type="evidence" value="ECO:0007669"/>
    <property type="project" value="TreeGrafter"/>
</dbReference>
<dbReference type="SUPFAM" id="SSF54211">
    <property type="entry name" value="Ribosomal protein S5 domain 2-like"/>
    <property type="match status" value="1"/>
</dbReference>
<dbReference type="InterPro" id="IPR013759">
    <property type="entry name" value="Topo_IIA_B_C"/>
</dbReference>